<evidence type="ECO:0000256" key="3">
    <source>
        <dbReference type="ARBA" id="ARBA00011328"/>
    </source>
</evidence>
<dbReference type="GO" id="GO:0051431">
    <property type="term" value="F:corticotropin-releasing hormone receptor 2 binding"/>
    <property type="evidence" value="ECO:0007669"/>
    <property type="project" value="InterPro"/>
</dbReference>
<dbReference type="InterPro" id="IPR008144">
    <property type="entry name" value="Guanylate_kin-like_dom"/>
</dbReference>
<keyword evidence="10" id="KW-0808">Transferase</keyword>
<dbReference type="Pfam" id="PF00473">
    <property type="entry name" value="CRF"/>
    <property type="match status" value="1"/>
</dbReference>
<dbReference type="GO" id="GO:0007586">
    <property type="term" value="P:digestion"/>
    <property type="evidence" value="ECO:0007669"/>
    <property type="project" value="InterPro"/>
</dbReference>
<evidence type="ECO:0000259" key="9">
    <source>
        <dbReference type="PROSITE" id="PS50052"/>
    </source>
</evidence>
<dbReference type="SMART" id="SM00365">
    <property type="entry name" value="LRR_SD22"/>
    <property type="match status" value="1"/>
</dbReference>
<dbReference type="InterPro" id="IPR008145">
    <property type="entry name" value="GK/Ca_channel_bsu"/>
</dbReference>
<keyword evidence="10" id="KW-0418">Kinase</keyword>
<feature type="region of interest" description="Disordered" evidence="8">
    <location>
        <begin position="20"/>
        <end position="54"/>
    </location>
</feature>
<name>A0A662YSV8_ACIRT</name>
<evidence type="ECO:0000256" key="5">
    <source>
        <dbReference type="ARBA" id="ARBA00022702"/>
    </source>
</evidence>
<dbReference type="InterPro" id="IPR032675">
    <property type="entry name" value="LRR_dom_sf"/>
</dbReference>
<dbReference type="AlphaFoldDB" id="A0A662YSV8"/>
<keyword evidence="5" id="KW-0372">Hormone</keyword>
<dbReference type="PROSITE" id="PS51450">
    <property type="entry name" value="LRR"/>
    <property type="match status" value="1"/>
</dbReference>
<dbReference type="GO" id="GO:0016301">
    <property type="term" value="F:kinase activity"/>
    <property type="evidence" value="ECO:0007669"/>
    <property type="project" value="UniProtKB-KW"/>
</dbReference>
<keyword evidence="4" id="KW-0964">Secreted</keyword>
<dbReference type="EMBL" id="SCEB01000449">
    <property type="protein sequence ID" value="RXM99166.1"/>
    <property type="molecule type" value="Genomic_DNA"/>
</dbReference>
<reference evidence="10 11" key="1">
    <citation type="submission" date="2019-01" db="EMBL/GenBank/DDBJ databases">
        <title>Draft Genome and Complete Hox-Cluster Characterization of the Sterlet Sturgeon (Acipenser ruthenus).</title>
        <authorList>
            <person name="Wei Q."/>
        </authorList>
    </citation>
    <scope>NUCLEOTIDE SEQUENCE [LARGE SCALE GENOMIC DNA]</scope>
    <source>
        <strain evidence="10">WHYD16114868_AA</strain>
        <tissue evidence="10">Blood</tissue>
    </source>
</reference>
<dbReference type="InterPro" id="IPR001611">
    <property type="entry name" value="Leu-rich_rpt"/>
</dbReference>
<dbReference type="SUPFAM" id="SSF52058">
    <property type="entry name" value="L domain-like"/>
    <property type="match status" value="1"/>
</dbReference>
<dbReference type="SUPFAM" id="SSF49265">
    <property type="entry name" value="Fibronectin type III"/>
    <property type="match status" value="1"/>
</dbReference>
<evidence type="ECO:0000256" key="6">
    <source>
        <dbReference type="ARBA" id="ARBA00022729"/>
    </source>
</evidence>
<evidence type="ECO:0000256" key="8">
    <source>
        <dbReference type="SAM" id="MobiDB-lite"/>
    </source>
</evidence>
<dbReference type="Proteomes" id="UP000289886">
    <property type="component" value="Unassembled WGS sequence"/>
</dbReference>
<comment type="subunit">
    <text evidence="3">Binds with high affinity to CRF receptors 2-alpha and 2-beta.</text>
</comment>
<comment type="caution">
    <text evidence="10">The sequence shown here is derived from an EMBL/GenBank/DDBJ whole genome shotgun (WGS) entry which is preliminary data.</text>
</comment>
<protein>
    <submittedName>
        <fullName evidence="10">Leucine-rich repeat and guanylate kinase domain-containing protein</fullName>
    </submittedName>
</protein>
<organism evidence="10 11">
    <name type="scientific">Acipenser ruthenus</name>
    <name type="common">Sterlet sturgeon</name>
    <dbReference type="NCBI Taxonomy" id="7906"/>
    <lineage>
        <taxon>Eukaryota</taxon>
        <taxon>Metazoa</taxon>
        <taxon>Chordata</taxon>
        <taxon>Craniata</taxon>
        <taxon>Vertebrata</taxon>
        <taxon>Euteleostomi</taxon>
        <taxon>Actinopterygii</taxon>
        <taxon>Chondrostei</taxon>
        <taxon>Acipenseriformes</taxon>
        <taxon>Acipenseridae</taxon>
        <taxon>Acipenser</taxon>
    </lineage>
</organism>
<keyword evidence="11" id="KW-1185">Reference proteome</keyword>
<dbReference type="GO" id="GO:0005179">
    <property type="term" value="F:hormone activity"/>
    <property type="evidence" value="ECO:0007669"/>
    <property type="project" value="UniProtKB-KW"/>
</dbReference>
<proteinExistence type="inferred from homology"/>
<evidence type="ECO:0000313" key="10">
    <source>
        <dbReference type="EMBL" id="RXM99166.1"/>
    </source>
</evidence>
<dbReference type="Gene3D" id="3.80.10.10">
    <property type="entry name" value="Ribonuclease Inhibitor"/>
    <property type="match status" value="1"/>
</dbReference>
<dbReference type="InterPro" id="IPR027417">
    <property type="entry name" value="P-loop_NTPase"/>
</dbReference>
<dbReference type="PROSITE" id="PS50052">
    <property type="entry name" value="GUANYLATE_KINASE_2"/>
    <property type="match status" value="1"/>
</dbReference>
<dbReference type="SUPFAM" id="SSF52540">
    <property type="entry name" value="P-loop containing nucleoside triphosphate hydrolases"/>
    <property type="match status" value="1"/>
</dbReference>
<comment type="function">
    <text evidence="7">Suppresses food intake, delays gastric emptying and decreases heat-induced edema. Might represent an endogenous ligand for maintaining homeostasis after stress.</text>
</comment>
<evidence type="ECO:0000256" key="4">
    <source>
        <dbReference type="ARBA" id="ARBA00022525"/>
    </source>
</evidence>
<comment type="subcellular location">
    <subcellularLocation>
        <location evidence="1">Secreted</location>
    </subcellularLocation>
</comment>
<evidence type="ECO:0000256" key="2">
    <source>
        <dbReference type="ARBA" id="ARBA00009287"/>
    </source>
</evidence>
<dbReference type="GO" id="GO:0007189">
    <property type="term" value="P:adenylate cyclase-activating G protein-coupled receptor signaling pathway"/>
    <property type="evidence" value="ECO:0007669"/>
    <property type="project" value="TreeGrafter"/>
</dbReference>
<gene>
    <name evidence="10" type="ORF">EOD39_12018</name>
</gene>
<dbReference type="PANTHER" id="PTHR17575:SF1">
    <property type="entry name" value="UROCORTIN-3"/>
    <property type="match status" value="1"/>
</dbReference>
<dbReference type="GO" id="GO:0031669">
    <property type="term" value="P:cellular response to nutrient levels"/>
    <property type="evidence" value="ECO:0007669"/>
    <property type="project" value="TreeGrafter"/>
</dbReference>
<dbReference type="Gene3D" id="2.60.40.10">
    <property type="entry name" value="Immunoglobulins"/>
    <property type="match status" value="2"/>
</dbReference>
<evidence type="ECO:0000313" key="11">
    <source>
        <dbReference type="Proteomes" id="UP000289886"/>
    </source>
</evidence>
<dbReference type="Pfam" id="PF00625">
    <property type="entry name" value="Guanylate_kin"/>
    <property type="match status" value="1"/>
</dbReference>
<evidence type="ECO:0000256" key="7">
    <source>
        <dbReference type="ARBA" id="ARBA00025160"/>
    </source>
</evidence>
<dbReference type="InterPro" id="IPR003961">
    <property type="entry name" value="FN3_dom"/>
</dbReference>
<dbReference type="InterPro" id="IPR024270">
    <property type="entry name" value="Urocortin_II/III"/>
</dbReference>
<comment type="similarity">
    <text evidence="2">Belongs to the sauvagine/corticotropin-releasing factor/urotensin I family.</text>
</comment>
<dbReference type="GO" id="GO:0005615">
    <property type="term" value="C:extracellular space"/>
    <property type="evidence" value="ECO:0007669"/>
    <property type="project" value="InterPro"/>
</dbReference>
<dbReference type="InterPro" id="IPR036116">
    <property type="entry name" value="FN3_sf"/>
</dbReference>
<evidence type="ECO:0000256" key="1">
    <source>
        <dbReference type="ARBA" id="ARBA00004613"/>
    </source>
</evidence>
<sequence>MAAIISPVHFNLEETTGRISPFGTTFGTPCVPENELPESPERGSETSEYSGSEEEEVLVEEEELLKEKTVCDGLSNLGHSATGLEQAYLHLSLPRGNQVQKISNLENLQTLQTLDLSSNKIQSLCGLENHKLLETIDLEDNQEQPDYRLSVLFVLQRLTVLDLQPVKAEEKVAAVNKYDPPPEVIAAQDHMTHVVYNLRQPQIIYHSACHTTRSPYFGEVDGSDYHFVSEEAFEDMIHMGKFIQTMKYGGHYYGLTRDAIEVVAGEGLACCVHMELEIVLMGNVRTTLITDLMSSTEYEFTVLAVYSDVIGDSTTVKVKTTPVPCVLNFRVIEEGLFSMRLARTPPLGKLEGLVEDKEYTISIYAVYPQGPSDPVSTSGRTQGYIKNLNLGESYTFYIIHGLRPGSEYTITINPIFVDIEGPVTLEISKHVVKNLILQNATTDSIQARWSSVKGASGYRLTWSSSVLCISRTSYCYKLYRSESSFLCNNEILSEAKKNDLEDNPIPKRGGFIYLPGDGLSSGEEREKRTFPASRYKYLTQTKLKGKMYQNSAKSGRQTKFTLSLDVPTNIMNILFNIAKAKNLRAKAAANARLMSQIGRRK</sequence>
<keyword evidence="6" id="KW-0732">Signal</keyword>
<dbReference type="InterPro" id="IPR013783">
    <property type="entry name" value="Ig-like_fold"/>
</dbReference>
<feature type="domain" description="Guanylate kinase-like" evidence="9">
    <location>
        <begin position="199"/>
        <end position="279"/>
    </location>
</feature>
<dbReference type="PANTHER" id="PTHR17575">
    <property type="entry name" value="UROCORTIN-2 AND 3"/>
    <property type="match status" value="1"/>
</dbReference>
<dbReference type="CDD" id="cd00063">
    <property type="entry name" value="FN3"/>
    <property type="match status" value="2"/>
</dbReference>
<accession>A0A662YSV8</accession>
<dbReference type="InterPro" id="IPR000187">
    <property type="entry name" value="CRF"/>
</dbReference>
<dbReference type="Gene3D" id="3.30.63.10">
    <property type="entry name" value="Guanylate Kinase phosphate binding domain"/>
    <property type="match status" value="1"/>
</dbReference>
<dbReference type="GO" id="GO:0009755">
    <property type="term" value="P:hormone-mediated signaling pathway"/>
    <property type="evidence" value="ECO:0007669"/>
    <property type="project" value="TreeGrafter"/>
</dbReference>
<dbReference type="FunFam" id="3.30.63.10:FF:000002">
    <property type="entry name" value="Guanylate kinase 1"/>
    <property type="match status" value="1"/>
</dbReference>